<dbReference type="EMBL" id="ML119655">
    <property type="protein sequence ID" value="RPA85038.1"/>
    <property type="molecule type" value="Genomic_DNA"/>
</dbReference>
<reference evidence="2 3" key="1">
    <citation type="journal article" date="2018" name="Nat. Ecol. Evol.">
        <title>Pezizomycetes genomes reveal the molecular basis of ectomycorrhizal truffle lifestyle.</title>
        <authorList>
            <person name="Murat C."/>
            <person name="Payen T."/>
            <person name="Noel B."/>
            <person name="Kuo A."/>
            <person name="Morin E."/>
            <person name="Chen J."/>
            <person name="Kohler A."/>
            <person name="Krizsan K."/>
            <person name="Balestrini R."/>
            <person name="Da Silva C."/>
            <person name="Montanini B."/>
            <person name="Hainaut M."/>
            <person name="Levati E."/>
            <person name="Barry K.W."/>
            <person name="Belfiori B."/>
            <person name="Cichocki N."/>
            <person name="Clum A."/>
            <person name="Dockter R.B."/>
            <person name="Fauchery L."/>
            <person name="Guy J."/>
            <person name="Iotti M."/>
            <person name="Le Tacon F."/>
            <person name="Lindquist E.A."/>
            <person name="Lipzen A."/>
            <person name="Malagnac F."/>
            <person name="Mello A."/>
            <person name="Molinier V."/>
            <person name="Miyauchi S."/>
            <person name="Poulain J."/>
            <person name="Riccioni C."/>
            <person name="Rubini A."/>
            <person name="Sitrit Y."/>
            <person name="Splivallo R."/>
            <person name="Traeger S."/>
            <person name="Wang M."/>
            <person name="Zifcakova L."/>
            <person name="Wipf D."/>
            <person name="Zambonelli A."/>
            <person name="Paolocci F."/>
            <person name="Nowrousian M."/>
            <person name="Ottonello S."/>
            <person name="Baldrian P."/>
            <person name="Spatafora J.W."/>
            <person name="Henrissat B."/>
            <person name="Nagy L.G."/>
            <person name="Aury J.M."/>
            <person name="Wincker P."/>
            <person name="Grigoriev I.V."/>
            <person name="Bonfante P."/>
            <person name="Martin F.M."/>
        </authorList>
    </citation>
    <scope>NUCLEOTIDE SEQUENCE [LARGE SCALE GENOMIC DNA]</scope>
    <source>
        <strain evidence="2 3">RN42</strain>
    </source>
</reference>
<evidence type="ECO:0000313" key="2">
    <source>
        <dbReference type="EMBL" id="RPA85038.1"/>
    </source>
</evidence>
<protein>
    <submittedName>
        <fullName evidence="2">Uncharacterized protein</fullName>
    </submittedName>
</protein>
<proteinExistence type="predicted"/>
<feature type="region of interest" description="Disordered" evidence="1">
    <location>
        <begin position="72"/>
        <end position="92"/>
    </location>
</feature>
<organism evidence="2 3">
    <name type="scientific">Ascobolus immersus RN42</name>
    <dbReference type="NCBI Taxonomy" id="1160509"/>
    <lineage>
        <taxon>Eukaryota</taxon>
        <taxon>Fungi</taxon>
        <taxon>Dikarya</taxon>
        <taxon>Ascomycota</taxon>
        <taxon>Pezizomycotina</taxon>
        <taxon>Pezizomycetes</taxon>
        <taxon>Pezizales</taxon>
        <taxon>Ascobolaceae</taxon>
        <taxon>Ascobolus</taxon>
    </lineage>
</organism>
<feature type="compositionally biased region" description="Basic and acidic residues" evidence="1">
    <location>
        <begin position="32"/>
        <end position="43"/>
    </location>
</feature>
<dbReference type="AlphaFoldDB" id="A0A3N4IK21"/>
<gene>
    <name evidence="2" type="ORF">BJ508DRAFT_322864</name>
</gene>
<name>A0A3N4IK21_ASCIM</name>
<feature type="region of interest" description="Disordered" evidence="1">
    <location>
        <begin position="1"/>
        <end position="43"/>
    </location>
</feature>
<evidence type="ECO:0000256" key="1">
    <source>
        <dbReference type="SAM" id="MobiDB-lite"/>
    </source>
</evidence>
<keyword evidence="3" id="KW-1185">Reference proteome</keyword>
<dbReference type="Proteomes" id="UP000275078">
    <property type="component" value="Unassembled WGS sequence"/>
</dbReference>
<accession>A0A3N4IK21</accession>
<sequence length="159" mass="17614">MPIPMQRGGGTSENQGENKREEEAIEPVPMRGEARKEATPERVRTLDPKLTVFGEVGFPQVLAPDSGSRVRHFGPLEFHQRPTPTPSTTQRPREAVKKVSGIVGFPQVLAFNTLDSSSFINDHANAIHDTVPDGKRKEGLKNWFLQDLAPVTPDILDPR</sequence>
<evidence type="ECO:0000313" key="3">
    <source>
        <dbReference type="Proteomes" id="UP000275078"/>
    </source>
</evidence>